<dbReference type="EMBL" id="CP013862">
    <property type="protein sequence ID" value="ALX49649.1"/>
    <property type="molecule type" value="Genomic_DNA"/>
</dbReference>
<keyword evidence="3" id="KW-1185">Reference proteome</keyword>
<dbReference type="KEGG" id="lao:AOX59_14385"/>
<dbReference type="STRING" id="1472767.AOX59_14385"/>
<proteinExistence type="predicted"/>
<feature type="region of interest" description="Disordered" evidence="1">
    <location>
        <begin position="1"/>
        <end position="70"/>
    </location>
</feature>
<sequence>MGEQSRFRGGQKAPNNGVYIEQGETGSNVNDPRQLEMNAGDKFPENANPERVWVNKRDLSRPGVQGRAND</sequence>
<evidence type="ECO:0000256" key="1">
    <source>
        <dbReference type="SAM" id="MobiDB-lite"/>
    </source>
</evidence>
<evidence type="ECO:0000313" key="3">
    <source>
        <dbReference type="Proteomes" id="UP000050331"/>
    </source>
</evidence>
<evidence type="ECO:0008006" key="4">
    <source>
        <dbReference type="Google" id="ProtNLM"/>
    </source>
</evidence>
<reference evidence="2 3" key="1">
    <citation type="submission" date="2016-01" db="EMBL/GenBank/DDBJ databases">
        <title>Complete genome sequence of strain Lentibacillus amyloliquefaciens LAM0015T isolated from saline sediment.</title>
        <authorList>
            <person name="Wang J.-L."/>
            <person name="He M.-X."/>
        </authorList>
    </citation>
    <scope>NUCLEOTIDE SEQUENCE [LARGE SCALE GENOMIC DNA]</scope>
    <source>
        <strain evidence="2 3">LAM0015</strain>
    </source>
</reference>
<accession>A0A0U4E9S5</accession>
<dbReference type="InterPro" id="IPR025549">
    <property type="entry name" value="YjzC"/>
</dbReference>
<evidence type="ECO:0000313" key="2">
    <source>
        <dbReference type="EMBL" id="ALX49649.1"/>
    </source>
</evidence>
<dbReference type="OrthoDB" id="5244304at2"/>
<name>A0A0U4E9S5_9BACI</name>
<protein>
    <recommendedName>
        <fullName evidence="4">YjzC family protein</fullName>
    </recommendedName>
</protein>
<gene>
    <name evidence="2" type="ORF">AOX59_14385</name>
</gene>
<dbReference type="Pfam" id="PF14168">
    <property type="entry name" value="YjzC"/>
    <property type="match status" value="1"/>
</dbReference>
<dbReference type="AlphaFoldDB" id="A0A0U4E9S5"/>
<dbReference type="Proteomes" id="UP000050331">
    <property type="component" value="Chromosome"/>
</dbReference>
<organism evidence="2 3">
    <name type="scientific">Lentibacillus amyloliquefaciens</name>
    <dbReference type="NCBI Taxonomy" id="1472767"/>
    <lineage>
        <taxon>Bacteria</taxon>
        <taxon>Bacillati</taxon>
        <taxon>Bacillota</taxon>
        <taxon>Bacilli</taxon>
        <taxon>Bacillales</taxon>
        <taxon>Bacillaceae</taxon>
        <taxon>Lentibacillus</taxon>
    </lineage>
</organism>
<dbReference type="RefSeq" id="WP_068446616.1">
    <property type="nucleotide sequence ID" value="NZ_CP013862.1"/>
</dbReference>